<dbReference type="KEGG" id="vg:80538985"/>
<proteinExistence type="predicted"/>
<organism evidence="1 2">
    <name type="scientific">Tulasnella bunyavirales-like virus 1</name>
    <dbReference type="NCBI Taxonomy" id="3071304"/>
    <lineage>
        <taxon>Viruses</taxon>
        <taxon>Riboviria</taxon>
        <taxon>Orthornavirae</taxon>
        <taxon>Negarnaviricota</taxon>
        <taxon>Polyploviricotina</taxon>
        <taxon>Bunyaviricetes</taxon>
        <taxon>Elliovirales</taxon>
        <taxon>Tulasviridae</taxon>
        <taxon>Orthotulasvirus</taxon>
        <taxon>Orthotulasvirus tulasnellae</taxon>
    </lineage>
</organism>
<sequence>MDFSLDVSSAVSGRPSDFMRDFDADAVKGLQESRQVLGVARTPAETKAQAVAIVKRAVEGENADLVIRWRHDEFEPLKATYREGEEGWTQLTQENAKKFNAPIAKAIWTHLTGIVLDYGVFSKNHYWIMAWKAKNKQQVTWAAYISSKTLSQKGLHSKLPIALADECHAALKAGAESSMSRVVLSNDLEFRDGMHELCFTKGHLFVAGGKEDRNKINEEISQILNAMAAGAKAKKPAKITSSMIPSFVKDE</sequence>
<protein>
    <submittedName>
        <fullName evidence="1">Nc</fullName>
    </submittedName>
</protein>
<name>A0A974MZC5_9VIRU</name>
<dbReference type="GeneID" id="80538985"/>
<evidence type="ECO:0000313" key="1">
    <source>
        <dbReference type="EMBL" id="QPB44677.1"/>
    </source>
</evidence>
<accession>A0A974MZC5</accession>
<keyword evidence="2" id="KW-1185">Reference proteome</keyword>
<evidence type="ECO:0000313" key="2">
    <source>
        <dbReference type="Proteomes" id="UP000831682"/>
    </source>
</evidence>
<reference evidence="1" key="1">
    <citation type="journal article" date="2021" name="Virus Evol.">
        <title>The virome from a collection of endomycorrhizal fungi reveals new viral taxa with unprecedented genome organization.</title>
        <authorList>
            <person name="Sutela S."/>
            <person name="Forgia M."/>
            <person name="Vainio E."/>
            <person name="Chiapello M."/>
            <person name="Daghino S."/>
            <person name="Vallino M."/>
            <person name="Martino E."/>
            <person name="Girlanda M."/>
            <person name="Perotto S."/>
            <person name="Turina M."/>
        </authorList>
    </citation>
    <scope>NUCLEOTIDE SEQUENCE</scope>
    <source>
        <strain evidence="1">MUT4237</strain>
    </source>
</reference>
<dbReference type="EMBL" id="MN793997">
    <property type="protein sequence ID" value="QPB44677.1"/>
    <property type="molecule type" value="Genomic_RNA"/>
</dbReference>
<dbReference type="RefSeq" id="YP_010800385.1">
    <property type="nucleotide sequence ID" value="NC_076861.1"/>
</dbReference>
<dbReference type="Proteomes" id="UP000831682">
    <property type="component" value="Segment"/>
</dbReference>